<evidence type="ECO:0000313" key="10">
    <source>
        <dbReference type="EMBL" id="KAG2187085.1"/>
    </source>
</evidence>
<dbReference type="GO" id="GO:0033619">
    <property type="term" value="P:membrane protein proteolysis"/>
    <property type="evidence" value="ECO:0007669"/>
    <property type="project" value="TreeGrafter"/>
</dbReference>
<sequence length="430" mass="47447">MVETGLIIAYGSLLTMACIPIYAGSFESLKGVKRPKNAAPRKKSKSPLDDSDSESESITESLSANDAWMFPVFGSGVLFSLYLLFRFLNKEYINYLLTGYFAILGCAAVAKVGLLLAKKTLPFSILKHVEKYKVTISNKGKHLYNANFTAVHAGLLTTSILLTVYYVLTKNWIASNFFGICFALNAIQLLSLDSFKTGMILLSGLFFYDIFWVFGTEVMVSVAKNFDAPIKVVWPKDIIGVLAGTVEKTEFTMLGLGDIVIPGIFVALCLRFDHHQAWQRNPTGNFRSTNFSRPYFTSCAIAYITGLVTTVVVMHTFQAAQPALLYLSPACILSTLLTAAVRGELKELFAYSTEEDNEEAKKSKKSEKKEETVKEEKRTVETVDTVEETDKADEADVEDEDYVAVNADDSKGASPKVSKKKKGSKKKGGK</sequence>
<feature type="transmembrane region" description="Helical" evidence="9">
    <location>
        <begin position="6"/>
        <end position="26"/>
    </location>
</feature>
<accession>A0A8H7UL15</accession>
<dbReference type="EMBL" id="JAEPRA010000003">
    <property type="protein sequence ID" value="KAG2187085.1"/>
    <property type="molecule type" value="Genomic_DNA"/>
</dbReference>
<dbReference type="SMART" id="SM00730">
    <property type="entry name" value="PSN"/>
    <property type="match status" value="1"/>
</dbReference>
<evidence type="ECO:0008006" key="12">
    <source>
        <dbReference type="Google" id="ProtNLM"/>
    </source>
</evidence>
<keyword evidence="5" id="KW-0256">Endoplasmic reticulum</keyword>
<dbReference type="InterPro" id="IPR007369">
    <property type="entry name" value="Peptidase_A22B_SPP"/>
</dbReference>
<dbReference type="GO" id="GO:0042500">
    <property type="term" value="F:aspartic endopeptidase activity, intramembrane cleaving"/>
    <property type="evidence" value="ECO:0007669"/>
    <property type="project" value="InterPro"/>
</dbReference>
<dbReference type="GO" id="GO:0098554">
    <property type="term" value="C:cytoplasmic side of endoplasmic reticulum membrane"/>
    <property type="evidence" value="ECO:0007669"/>
    <property type="project" value="TreeGrafter"/>
</dbReference>
<reference evidence="10" key="1">
    <citation type="submission" date="2020-12" db="EMBL/GenBank/DDBJ databases">
        <title>Metabolic potential, ecology and presence of endohyphal bacteria is reflected in genomic diversity of Mucoromycotina.</title>
        <authorList>
            <person name="Muszewska A."/>
            <person name="Okrasinska A."/>
            <person name="Steczkiewicz K."/>
            <person name="Drgas O."/>
            <person name="Orlowska M."/>
            <person name="Perlinska-Lenart U."/>
            <person name="Aleksandrzak-Piekarczyk T."/>
            <person name="Szatraj K."/>
            <person name="Zielenkiewicz U."/>
            <person name="Pilsyk S."/>
            <person name="Malc E."/>
            <person name="Mieczkowski P."/>
            <person name="Kruszewska J.S."/>
            <person name="Biernat P."/>
            <person name="Pawlowska J."/>
        </authorList>
    </citation>
    <scope>NUCLEOTIDE SEQUENCE</scope>
    <source>
        <strain evidence="10">WA0000051536</strain>
    </source>
</reference>
<dbReference type="OrthoDB" id="29661at2759"/>
<evidence type="ECO:0000256" key="9">
    <source>
        <dbReference type="SAM" id="Phobius"/>
    </source>
</evidence>
<dbReference type="GO" id="GO:0006465">
    <property type="term" value="P:signal peptide processing"/>
    <property type="evidence" value="ECO:0007669"/>
    <property type="project" value="TreeGrafter"/>
</dbReference>
<feature type="transmembrane region" description="Helical" evidence="9">
    <location>
        <begin position="295"/>
        <end position="317"/>
    </location>
</feature>
<feature type="compositionally biased region" description="Low complexity" evidence="8">
    <location>
        <begin position="403"/>
        <end position="416"/>
    </location>
</feature>
<feature type="transmembrane region" description="Helical" evidence="9">
    <location>
        <begin position="199"/>
        <end position="215"/>
    </location>
</feature>
<evidence type="ECO:0000313" key="11">
    <source>
        <dbReference type="Proteomes" id="UP000612746"/>
    </source>
</evidence>
<evidence type="ECO:0000256" key="1">
    <source>
        <dbReference type="ARBA" id="ARBA00004477"/>
    </source>
</evidence>
<keyword evidence="11" id="KW-1185">Reference proteome</keyword>
<keyword evidence="6 9" id="KW-1133">Transmembrane helix</keyword>
<protein>
    <recommendedName>
        <fullName evidence="12">Minor histocompatibility antigen H13</fullName>
    </recommendedName>
</protein>
<feature type="transmembrane region" description="Helical" evidence="9">
    <location>
        <begin position="173"/>
        <end position="192"/>
    </location>
</feature>
<evidence type="ECO:0000256" key="5">
    <source>
        <dbReference type="ARBA" id="ARBA00022824"/>
    </source>
</evidence>
<feature type="compositionally biased region" description="Basic residues" evidence="8">
    <location>
        <begin position="417"/>
        <end position="430"/>
    </location>
</feature>
<evidence type="ECO:0000256" key="7">
    <source>
        <dbReference type="ARBA" id="ARBA00023136"/>
    </source>
</evidence>
<feature type="region of interest" description="Disordered" evidence="8">
    <location>
        <begin position="356"/>
        <end position="430"/>
    </location>
</feature>
<keyword evidence="4" id="KW-0378">Hydrolase</keyword>
<dbReference type="Pfam" id="PF04258">
    <property type="entry name" value="Peptidase_A22B"/>
    <property type="match status" value="1"/>
</dbReference>
<comment type="similarity">
    <text evidence="2">Belongs to the peptidase A22B family.</text>
</comment>
<dbReference type="GO" id="GO:0098553">
    <property type="term" value="C:lumenal side of endoplasmic reticulum membrane"/>
    <property type="evidence" value="ECO:0007669"/>
    <property type="project" value="TreeGrafter"/>
</dbReference>
<dbReference type="InterPro" id="IPR006639">
    <property type="entry name" value="Preselin/SPP"/>
</dbReference>
<evidence type="ECO:0000256" key="3">
    <source>
        <dbReference type="ARBA" id="ARBA00022692"/>
    </source>
</evidence>
<proteinExistence type="inferred from homology"/>
<dbReference type="PANTHER" id="PTHR12174:SF23">
    <property type="entry name" value="MINOR HISTOCOMPATIBILITY ANTIGEN H13"/>
    <property type="match status" value="1"/>
</dbReference>
<comment type="subcellular location">
    <subcellularLocation>
        <location evidence="1">Endoplasmic reticulum membrane</location>
        <topology evidence="1">Multi-pass membrane protein</topology>
    </subcellularLocation>
</comment>
<dbReference type="AlphaFoldDB" id="A0A8H7UL15"/>
<evidence type="ECO:0000256" key="4">
    <source>
        <dbReference type="ARBA" id="ARBA00022801"/>
    </source>
</evidence>
<keyword evidence="3 9" id="KW-0812">Transmembrane</keyword>
<evidence type="ECO:0000256" key="2">
    <source>
        <dbReference type="ARBA" id="ARBA00006859"/>
    </source>
</evidence>
<feature type="compositionally biased region" description="Basic and acidic residues" evidence="8">
    <location>
        <begin position="367"/>
        <end position="381"/>
    </location>
</feature>
<dbReference type="Proteomes" id="UP000612746">
    <property type="component" value="Unassembled WGS sequence"/>
</dbReference>
<keyword evidence="7 9" id="KW-0472">Membrane</keyword>
<gene>
    <name evidence="10" type="ORF">INT44_004755</name>
</gene>
<organism evidence="10 11">
    <name type="scientific">Umbelopsis vinacea</name>
    <dbReference type="NCBI Taxonomy" id="44442"/>
    <lineage>
        <taxon>Eukaryota</taxon>
        <taxon>Fungi</taxon>
        <taxon>Fungi incertae sedis</taxon>
        <taxon>Mucoromycota</taxon>
        <taxon>Mucoromycotina</taxon>
        <taxon>Umbelopsidomycetes</taxon>
        <taxon>Umbelopsidales</taxon>
        <taxon>Umbelopsidaceae</taxon>
        <taxon>Umbelopsis</taxon>
    </lineage>
</organism>
<feature type="transmembrane region" description="Helical" evidence="9">
    <location>
        <begin position="97"/>
        <end position="117"/>
    </location>
</feature>
<evidence type="ECO:0000256" key="6">
    <source>
        <dbReference type="ARBA" id="ARBA00022989"/>
    </source>
</evidence>
<dbReference type="PANTHER" id="PTHR12174">
    <property type="entry name" value="SIGNAL PEPTIDE PEPTIDASE"/>
    <property type="match status" value="1"/>
</dbReference>
<comment type="caution">
    <text evidence="10">The sequence shown here is derived from an EMBL/GenBank/DDBJ whole genome shotgun (WGS) entry which is preliminary data.</text>
</comment>
<feature type="transmembrane region" description="Helical" evidence="9">
    <location>
        <begin position="143"/>
        <end position="167"/>
    </location>
</feature>
<feature type="transmembrane region" description="Helical" evidence="9">
    <location>
        <begin position="67"/>
        <end position="85"/>
    </location>
</feature>
<name>A0A8H7UL15_9FUNG</name>
<evidence type="ECO:0000256" key="8">
    <source>
        <dbReference type="SAM" id="MobiDB-lite"/>
    </source>
</evidence>